<sequence>MKSFVLSSIALALFLATSVHSAPVEHSLSPSQTEAASTSPAVMAPDIFLWDRRSSPSPTGTTDAPGASHSAPLAAPGIFLWRRGTADPTQTTDSPTESSSSPILAPDIFLW</sequence>
<evidence type="ECO:0000256" key="1">
    <source>
        <dbReference type="SAM" id="MobiDB-lite"/>
    </source>
</evidence>
<accession>A0ABQ8K253</accession>
<dbReference type="Proteomes" id="UP000814176">
    <property type="component" value="Unassembled WGS sequence"/>
</dbReference>
<feature type="region of interest" description="Disordered" evidence="1">
    <location>
        <begin position="84"/>
        <end position="111"/>
    </location>
</feature>
<keyword evidence="4" id="KW-1185">Reference proteome</keyword>
<name>A0ABQ8K253_9APHY</name>
<dbReference type="EMBL" id="JADCUA010000029">
    <property type="protein sequence ID" value="KAH9830792.1"/>
    <property type="molecule type" value="Genomic_DNA"/>
</dbReference>
<evidence type="ECO:0000313" key="4">
    <source>
        <dbReference type="Proteomes" id="UP000814176"/>
    </source>
</evidence>
<evidence type="ECO:0000256" key="2">
    <source>
        <dbReference type="SAM" id="SignalP"/>
    </source>
</evidence>
<organism evidence="3 4">
    <name type="scientific">Rhodofomes roseus</name>
    <dbReference type="NCBI Taxonomy" id="34475"/>
    <lineage>
        <taxon>Eukaryota</taxon>
        <taxon>Fungi</taxon>
        <taxon>Dikarya</taxon>
        <taxon>Basidiomycota</taxon>
        <taxon>Agaricomycotina</taxon>
        <taxon>Agaricomycetes</taxon>
        <taxon>Polyporales</taxon>
        <taxon>Rhodofomes</taxon>
    </lineage>
</organism>
<dbReference type="GeneID" id="71998540"/>
<proteinExistence type="predicted"/>
<feature type="compositionally biased region" description="Low complexity" evidence="1">
    <location>
        <begin position="88"/>
        <end position="102"/>
    </location>
</feature>
<evidence type="ECO:0000313" key="3">
    <source>
        <dbReference type="EMBL" id="KAH9830792.1"/>
    </source>
</evidence>
<keyword evidence="2" id="KW-0732">Signal</keyword>
<feature type="chain" id="PRO_5046771744" evidence="2">
    <location>
        <begin position="22"/>
        <end position="111"/>
    </location>
</feature>
<dbReference type="RefSeq" id="XP_047774053.1">
    <property type="nucleotide sequence ID" value="XM_047917808.1"/>
</dbReference>
<feature type="signal peptide" evidence="2">
    <location>
        <begin position="1"/>
        <end position="21"/>
    </location>
</feature>
<feature type="region of interest" description="Disordered" evidence="1">
    <location>
        <begin position="51"/>
        <end position="72"/>
    </location>
</feature>
<reference evidence="3 4" key="1">
    <citation type="journal article" date="2021" name="Environ. Microbiol.">
        <title>Gene family expansions and transcriptome signatures uncover fungal adaptations to wood decay.</title>
        <authorList>
            <person name="Hage H."/>
            <person name="Miyauchi S."/>
            <person name="Viragh M."/>
            <person name="Drula E."/>
            <person name="Min B."/>
            <person name="Chaduli D."/>
            <person name="Navarro D."/>
            <person name="Favel A."/>
            <person name="Norest M."/>
            <person name="Lesage-Meessen L."/>
            <person name="Balint B."/>
            <person name="Merenyi Z."/>
            <person name="de Eugenio L."/>
            <person name="Morin E."/>
            <person name="Martinez A.T."/>
            <person name="Baldrian P."/>
            <person name="Stursova M."/>
            <person name="Martinez M.J."/>
            <person name="Novotny C."/>
            <person name="Magnuson J.K."/>
            <person name="Spatafora J.W."/>
            <person name="Maurice S."/>
            <person name="Pangilinan J."/>
            <person name="Andreopoulos W."/>
            <person name="LaButti K."/>
            <person name="Hundley H."/>
            <person name="Na H."/>
            <person name="Kuo A."/>
            <person name="Barry K."/>
            <person name="Lipzen A."/>
            <person name="Henrissat B."/>
            <person name="Riley R."/>
            <person name="Ahrendt S."/>
            <person name="Nagy L.G."/>
            <person name="Grigoriev I.V."/>
            <person name="Martin F."/>
            <person name="Rosso M.N."/>
        </authorList>
    </citation>
    <scope>NUCLEOTIDE SEQUENCE [LARGE SCALE GENOMIC DNA]</scope>
    <source>
        <strain evidence="3 4">CIRM-BRFM 1785</strain>
    </source>
</reference>
<gene>
    <name evidence="3" type="ORF">C8Q71DRAFT_322468</name>
</gene>
<comment type="caution">
    <text evidence="3">The sequence shown here is derived from an EMBL/GenBank/DDBJ whole genome shotgun (WGS) entry which is preliminary data.</text>
</comment>
<protein>
    <submittedName>
        <fullName evidence="3">Uncharacterized protein</fullName>
    </submittedName>
</protein>